<keyword evidence="3" id="KW-1185">Reference proteome</keyword>
<dbReference type="InterPro" id="IPR029060">
    <property type="entry name" value="PIN-like_dom_sf"/>
</dbReference>
<proteinExistence type="predicted"/>
<dbReference type="EMBL" id="WKKH01000002">
    <property type="protein sequence ID" value="MRX74865.1"/>
    <property type="molecule type" value="Genomic_DNA"/>
</dbReference>
<dbReference type="Proteomes" id="UP000487757">
    <property type="component" value="Unassembled WGS sequence"/>
</dbReference>
<feature type="domain" description="PIN" evidence="1">
    <location>
        <begin position="7"/>
        <end position="115"/>
    </location>
</feature>
<gene>
    <name evidence="2" type="ORF">GJU39_02090</name>
</gene>
<dbReference type="SUPFAM" id="SSF88723">
    <property type="entry name" value="PIN domain-like"/>
    <property type="match status" value="1"/>
</dbReference>
<dbReference type="Pfam" id="PF13470">
    <property type="entry name" value="PIN_3"/>
    <property type="match status" value="1"/>
</dbReference>
<dbReference type="AlphaFoldDB" id="A0A7K0FTG4"/>
<evidence type="ECO:0000259" key="1">
    <source>
        <dbReference type="Pfam" id="PF13470"/>
    </source>
</evidence>
<protein>
    <submittedName>
        <fullName evidence="2">Putative toxin-antitoxin system toxin component, PIN family</fullName>
    </submittedName>
</protein>
<comment type="caution">
    <text evidence="2">The sequence shown here is derived from an EMBL/GenBank/DDBJ whole genome shotgun (WGS) entry which is preliminary data.</text>
</comment>
<accession>A0A7K0FTG4</accession>
<name>A0A7K0FTG4_9SPHI</name>
<dbReference type="PANTHER" id="PTHR34610:SF3">
    <property type="entry name" value="SSL7007 PROTEIN"/>
    <property type="match status" value="1"/>
</dbReference>
<dbReference type="InterPro" id="IPR002850">
    <property type="entry name" value="PIN_toxin-like"/>
</dbReference>
<dbReference type="NCBIfam" id="TIGR00305">
    <property type="entry name" value="putative toxin-antitoxin system toxin component, PIN family"/>
    <property type="match status" value="1"/>
</dbReference>
<reference evidence="2 3" key="1">
    <citation type="submission" date="2019-11" db="EMBL/GenBank/DDBJ databases">
        <title>Pedobacter petrophilus genome.</title>
        <authorList>
            <person name="Feldbauer M.J."/>
            <person name="Newman J.D."/>
        </authorList>
    </citation>
    <scope>NUCLEOTIDE SEQUENCE [LARGE SCALE GENOMIC DNA]</scope>
    <source>
        <strain evidence="2 3">LMG 29686</strain>
    </source>
</reference>
<evidence type="ECO:0000313" key="3">
    <source>
        <dbReference type="Proteomes" id="UP000487757"/>
    </source>
</evidence>
<sequence length="144" mass="17171">MQNQKSRIIIDTNLWISFLITKDFSKLDEIIFSKKAVLIFSKELLNEFLEVVKRPKLRRYFQIQDLEELLETIDEYAEFVKVKTEINLCRDEKDNFLLSLAVDGHVDFLLTGDKDLLILNYIEKTKITMISRFMEEDFIQIVEK</sequence>
<evidence type="ECO:0000313" key="2">
    <source>
        <dbReference type="EMBL" id="MRX74865.1"/>
    </source>
</evidence>
<dbReference type="OrthoDB" id="597986at2"/>
<dbReference type="InterPro" id="IPR002716">
    <property type="entry name" value="PIN_dom"/>
</dbReference>
<dbReference type="PANTHER" id="PTHR34610">
    <property type="entry name" value="SSL7007 PROTEIN"/>
    <property type="match status" value="1"/>
</dbReference>
<dbReference type="RefSeq" id="WP_154279029.1">
    <property type="nucleotide sequence ID" value="NZ_JBHUJQ010000001.1"/>
</dbReference>
<organism evidence="2 3">
    <name type="scientific">Pedobacter petrophilus</name>
    <dbReference type="NCBI Taxonomy" id="1908241"/>
    <lineage>
        <taxon>Bacteria</taxon>
        <taxon>Pseudomonadati</taxon>
        <taxon>Bacteroidota</taxon>
        <taxon>Sphingobacteriia</taxon>
        <taxon>Sphingobacteriales</taxon>
        <taxon>Sphingobacteriaceae</taxon>
        <taxon>Pedobacter</taxon>
    </lineage>
</organism>